<gene>
    <name evidence="1" type="ORF">GCM10010992_23100</name>
</gene>
<evidence type="ECO:0008006" key="3">
    <source>
        <dbReference type="Google" id="ProtNLM"/>
    </source>
</evidence>
<evidence type="ECO:0000313" key="1">
    <source>
        <dbReference type="EMBL" id="GGP05756.1"/>
    </source>
</evidence>
<protein>
    <recommendedName>
        <fullName evidence="3">CarboxypepD_reg-like domain-containing protein</fullName>
    </recommendedName>
</protein>
<comment type="caution">
    <text evidence="1">The sequence shown here is derived from an EMBL/GenBank/DDBJ whole genome shotgun (WGS) entry which is preliminary data.</text>
</comment>
<name>A0ABQ2NKP7_9FLAO</name>
<proteinExistence type="predicted"/>
<sequence length="261" mass="30245">MKQLLIFFFLSTFTNLYSQEYIFGKVTSEQNTEMAGVLVINIKTDEETYTNKDGNFMIAAKSNDLLRFVKQKFDRVSYTIKPEDFQKAITISMQKSTIEIEEVEIKTKLTGNLAKDSKALNKSAKTLTLNQEMDSYMRMKPEKPFPTLRTPSAFEKPNVNAAQVDIIKAIGFITKLIKGNKKPEFNPNQNTIKGFSMRVRYNLTDQYFIEMGLKIEEIDGFLKYADNRFQLTKNYYNNFNLAKIQLQLESVLDEYKKNLVS</sequence>
<dbReference type="Proteomes" id="UP000620064">
    <property type="component" value="Unassembled WGS sequence"/>
</dbReference>
<dbReference type="RefSeq" id="WP_188618282.1">
    <property type="nucleotide sequence ID" value="NZ_BMLV01000005.1"/>
</dbReference>
<dbReference type="EMBL" id="BMLV01000005">
    <property type="protein sequence ID" value="GGP05756.1"/>
    <property type="molecule type" value="Genomic_DNA"/>
</dbReference>
<dbReference type="SUPFAM" id="SSF49464">
    <property type="entry name" value="Carboxypeptidase regulatory domain-like"/>
    <property type="match status" value="1"/>
</dbReference>
<accession>A0ABQ2NKP7</accession>
<organism evidence="1 2">
    <name type="scientific">Cloacibacterium rupense</name>
    <dbReference type="NCBI Taxonomy" id="517423"/>
    <lineage>
        <taxon>Bacteria</taxon>
        <taxon>Pseudomonadati</taxon>
        <taxon>Bacteroidota</taxon>
        <taxon>Flavobacteriia</taxon>
        <taxon>Flavobacteriales</taxon>
        <taxon>Weeksellaceae</taxon>
    </lineage>
</organism>
<keyword evidence="2" id="KW-1185">Reference proteome</keyword>
<dbReference type="InterPro" id="IPR008969">
    <property type="entry name" value="CarboxyPept-like_regulatory"/>
</dbReference>
<reference evidence="2" key="1">
    <citation type="journal article" date="2019" name="Int. J. Syst. Evol. Microbiol.">
        <title>The Global Catalogue of Microorganisms (GCM) 10K type strain sequencing project: providing services to taxonomists for standard genome sequencing and annotation.</title>
        <authorList>
            <consortium name="The Broad Institute Genomics Platform"/>
            <consortium name="The Broad Institute Genome Sequencing Center for Infectious Disease"/>
            <person name="Wu L."/>
            <person name="Ma J."/>
        </authorList>
    </citation>
    <scope>NUCLEOTIDE SEQUENCE [LARGE SCALE GENOMIC DNA]</scope>
    <source>
        <strain evidence="2">CGMCC 1.7656</strain>
    </source>
</reference>
<evidence type="ECO:0000313" key="2">
    <source>
        <dbReference type="Proteomes" id="UP000620064"/>
    </source>
</evidence>